<dbReference type="Pfam" id="PF18915">
    <property type="entry name" value="DUF5667"/>
    <property type="match status" value="1"/>
</dbReference>
<evidence type="ECO:0000313" key="4">
    <source>
        <dbReference type="EMBL" id="OGY32309.1"/>
    </source>
</evidence>
<sequence length="247" mass="28095">MKDETFETIENSLRNLKRIGPSMPYRDGLKLRLIEELVGRRVLPRQNYFGWRFALLASLVVVFLAGGSVVLAQNSLPGQPLYPVKRGVENVKMVFVRRDERPKVEKKLAETRIDELKEAAKAENKQAATSAVREVEESLNKISLQVISARNKYRSLTDQNSDSQTAKKILEDLLQILVDKQAILAEIENSLPEPERSQIQIVRENLKTLQLDIEKDLNMLEDGSTEESVKGTQTQEDTQQLLQPSLR</sequence>
<organism evidence="4 5">
    <name type="scientific">Candidatus Woykebacteria bacterium RIFCSPLOWO2_01_FULL_41_12</name>
    <dbReference type="NCBI Taxonomy" id="1802604"/>
    <lineage>
        <taxon>Bacteria</taxon>
        <taxon>Candidatus Woykeibacteriota</taxon>
    </lineage>
</organism>
<feature type="compositionally biased region" description="Low complexity" evidence="1">
    <location>
        <begin position="232"/>
        <end position="247"/>
    </location>
</feature>
<comment type="caution">
    <text evidence="4">The sequence shown here is derived from an EMBL/GenBank/DDBJ whole genome shotgun (WGS) entry which is preliminary data.</text>
</comment>
<proteinExistence type="predicted"/>
<evidence type="ECO:0000313" key="5">
    <source>
        <dbReference type="Proteomes" id="UP000179279"/>
    </source>
</evidence>
<dbReference type="AlphaFoldDB" id="A0A1G1WX55"/>
<evidence type="ECO:0000256" key="1">
    <source>
        <dbReference type="SAM" id="MobiDB-lite"/>
    </source>
</evidence>
<keyword evidence="2" id="KW-1133">Transmembrane helix</keyword>
<feature type="transmembrane region" description="Helical" evidence="2">
    <location>
        <begin position="49"/>
        <end position="72"/>
    </location>
</feature>
<gene>
    <name evidence="4" type="ORF">A3A57_01565</name>
</gene>
<dbReference type="EMBL" id="MHDA01000020">
    <property type="protein sequence ID" value="OGY32309.1"/>
    <property type="molecule type" value="Genomic_DNA"/>
</dbReference>
<name>A0A1G1WX55_9BACT</name>
<accession>A0A1G1WX55</accession>
<protein>
    <recommendedName>
        <fullName evidence="3">DUF5667 domain-containing protein</fullName>
    </recommendedName>
</protein>
<reference evidence="4 5" key="1">
    <citation type="journal article" date="2016" name="Nat. Commun.">
        <title>Thousands of microbial genomes shed light on interconnected biogeochemical processes in an aquifer system.</title>
        <authorList>
            <person name="Anantharaman K."/>
            <person name="Brown C.T."/>
            <person name="Hug L.A."/>
            <person name="Sharon I."/>
            <person name="Castelle C.J."/>
            <person name="Probst A.J."/>
            <person name="Thomas B.C."/>
            <person name="Singh A."/>
            <person name="Wilkins M.J."/>
            <person name="Karaoz U."/>
            <person name="Brodie E.L."/>
            <person name="Williams K.H."/>
            <person name="Hubbard S.S."/>
            <person name="Banfield J.F."/>
        </authorList>
    </citation>
    <scope>NUCLEOTIDE SEQUENCE [LARGE SCALE GENOMIC DNA]</scope>
</reference>
<keyword evidence="2" id="KW-0472">Membrane</keyword>
<keyword evidence="2" id="KW-0812">Transmembrane</keyword>
<dbReference type="Proteomes" id="UP000179279">
    <property type="component" value="Unassembled WGS sequence"/>
</dbReference>
<evidence type="ECO:0000259" key="3">
    <source>
        <dbReference type="Pfam" id="PF18915"/>
    </source>
</evidence>
<feature type="domain" description="DUF5667" evidence="3">
    <location>
        <begin position="75"/>
        <end position="166"/>
    </location>
</feature>
<evidence type="ECO:0000256" key="2">
    <source>
        <dbReference type="SAM" id="Phobius"/>
    </source>
</evidence>
<dbReference type="InterPro" id="IPR043725">
    <property type="entry name" value="DUF5667"/>
</dbReference>
<feature type="region of interest" description="Disordered" evidence="1">
    <location>
        <begin position="220"/>
        <end position="247"/>
    </location>
</feature>